<evidence type="ECO:0000256" key="3">
    <source>
        <dbReference type="ARBA" id="ARBA00023163"/>
    </source>
</evidence>
<dbReference type="InterPro" id="IPR020449">
    <property type="entry name" value="Tscrpt_reg_AraC-type_HTH"/>
</dbReference>
<dbReference type="SMART" id="SM00342">
    <property type="entry name" value="HTH_ARAC"/>
    <property type="match status" value="1"/>
</dbReference>
<dbReference type="PROSITE" id="PS01124">
    <property type="entry name" value="HTH_ARAC_FAMILY_2"/>
    <property type="match status" value="1"/>
</dbReference>
<dbReference type="PANTHER" id="PTHR46796:SF13">
    <property type="entry name" value="HTH-TYPE TRANSCRIPTIONAL ACTIVATOR RHAS"/>
    <property type="match status" value="1"/>
</dbReference>
<dbReference type="GO" id="GO:0003700">
    <property type="term" value="F:DNA-binding transcription factor activity"/>
    <property type="evidence" value="ECO:0007669"/>
    <property type="project" value="InterPro"/>
</dbReference>
<evidence type="ECO:0000313" key="5">
    <source>
        <dbReference type="EMBL" id="GIP18273.1"/>
    </source>
</evidence>
<dbReference type="EMBL" id="BOSE01000008">
    <property type="protein sequence ID" value="GIP18273.1"/>
    <property type="molecule type" value="Genomic_DNA"/>
</dbReference>
<comment type="caution">
    <text evidence="5">The sequence shown here is derived from an EMBL/GenBank/DDBJ whole genome shotgun (WGS) entry which is preliminary data.</text>
</comment>
<reference evidence="5" key="1">
    <citation type="submission" date="2021-03" db="EMBL/GenBank/DDBJ databases">
        <title>Antimicrobial resistance genes in bacteria isolated from Japanese honey, and their potential for conferring macrolide and lincosamide resistance in the American foulbrood pathogen Paenibacillus larvae.</title>
        <authorList>
            <person name="Okamoto M."/>
            <person name="Kumagai M."/>
            <person name="Kanamori H."/>
            <person name="Takamatsu D."/>
        </authorList>
    </citation>
    <scope>NUCLEOTIDE SEQUENCE</scope>
    <source>
        <strain evidence="5">J40TS1</strain>
    </source>
</reference>
<dbReference type="SUPFAM" id="SSF46689">
    <property type="entry name" value="Homeodomain-like"/>
    <property type="match status" value="1"/>
</dbReference>
<feature type="domain" description="HTH araC/xylS-type" evidence="4">
    <location>
        <begin position="167"/>
        <end position="268"/>
    </location>
</feature>
<accession>A0A919YWW7</accession>
<dbReference type="InterPro" id="IPR018060">
    <property type="entry name" value="HTH_AraC"/>
</dbReference>
<sequence length="268" mass="30342">MQHYRPLQPPVIRHQKPFEFGFHYREYSPRSLLAPYVSCYWTISSCHSALSDNRIIPDGCVDIIIEWKADGTPNHAFAAGLMTSCATTQVSRQSSFLGIRLYVEHAHIFLGSHVSQLKDQVSLDHIWGREAGHFLEQLAGCSGIVEQIAQIEAILMAILSSNEAALNPVLHTGMQYIYDSCGMLSIRALAEQLCYSERNLRRVFISEIGASPKEISSIIRFQYLLRELQQGERAALAHIAAQYGYYDQSHFNKHFKRYYGLAPSQVFG</sequence>
<dbReference type="PRINTS" id="PR00032">
    <property type="entry name" value="HTHARAC"/>
</dbReference>
<evidence type="ECO:0000256" key="2">
    <source>
        <dbReference type="ARBA" id="ARBA00023125"/>
    </source>
</evidence>
<protein>
    <submittedName>
        <fullName evidence="5">Transcriptional regulator</fullName>
    </submittedName>
</protein>
<keyword evidence="1" id="KW-0805">Transcription regulation</keyword>
<gene>
    <name evidence="5" type="ORF">J40TS1_39150</name>
</gene>
<evidence type="ECO:0000313" key="6">
    <source>
        <dbReference type="Proteomes" id="UP000683139"/>
    </source>
</evidence>
<dbReference type="InterPro" id="IPR046532">
    <property type="entry name" value="DUF6597"/>
</dbReference>
<keyword evidence="2" id="KW-0238">DNA-binding</keyword>
<dbReference type="Proteomes" id="UP000683139">
    <property type="component" value="Unassembled WGS sequence"/>
</dbReference>
<dbReference type="PANTHER" id="PTHR46796">
    <property type="entry name" value="HTH-TYPE TRANSCRIPTIONAL ACTIVATOR RHAS-RELATED"/>
    <property type="match status" value="1"/>
</dbReference>
<evidence type="ECO:0000259" key="4">
    <source>
        <dbReference type="PROSITE" id="PS01124"/>
    </source>
</evidence>
<dbReference type="RefSeq" id="WP_213518511.1">
    <property type="nucleotide sequence ID" value="NZ_BOSE01000008.1"/>
</dbReference>
<dbReference type="AlphaFoldDB" id="A0A919YWW7"/>
<dbReference type="GO" id="GO:0043565">
    <property type="term" value="F:sequence-specific DNA binding"/>
    <property type="evidence" value="ECO:0007669"/>
    <property type="project" value="InterPro"/>
</dbReference>
<keyword evidence="3" id="KW-0804">Transcription</keyword>
<dbReference type="InterPro" id="IPR009057">
    <property type="entry name" value="Homeodomain-like_sf"/>
</dbReference>
<dbReference type="InterPro" id="IPR050204">
    <property type="entry name" value="AraC_XylS_family_regulators"/>
</dbReference>
<dbReference type="Pfam" id="PF12833">
    <property type="entry name" value="HTH_18"/>
    <property type="match status" value="1"/>
</dbReference>
<evidence type="ECO:0000256" key="1">
    <source>
        <dbReference type="ARBA" id="ARBA00023015"/>
    </source>
</evidence>
<dbReference type="Pfam" id="PF20240">
    <property type="entry name" value="DUF6597"/>
    <property type="match status" value="1"/>
</dbReference>
<dbReference type="Gene3D" id="1.10.10.60">
    <property type="entry name" value="Homeodomain-like"/>
    <property type="match status" value="1"/>
</dbReference>
<keyword evidence="6" id="KW-1185">Reference proteome</keyword>
<name>A0A919YWW7_9BACL</name>
<proteinExistence type="predicted"/>
<organism evidence="5 6">
    <name type="scientific">Paenibacillus montaniterrae</name>
    <dbReference type="NCBI Taxonomy" id="429341"/>
    <lineage>
        <taxon>Bacteria</taxon>
        <taxon>Bacillati</taxon>
        <taxon>Bacillota</taxon>
        <taxon>Bacilli</taxon>
        <taxon>Bacillales</taxon>
        <taxon>Paenibacillaceae</taxon>
        <taxon>Paenibacillus</taxon>
    </lineage>
</organism>